<keyword evidence="2" id="KW-0812">Transmembrane</keyword>
<dbReference type="GO" id="GO:0005737">
    <property type="term" value="C:cytoplasm"/>
    <property type="evidence" value="ECO:0007669"/>
    <property type="project" value="TreeGrafter"/>
</dbReference>
<dbReference type="PANTHER" id="PTHR18952">
    <property type="entry name" value="CARBONIC ANHYDRASE"/>
    <property type="match status" value="1"/>
</dbReference>
<keyword evidence="2" id="KW-0472">Membrane</keyword>
<gene>
    <name evidence="4" type="ORF">DMAD_04677</name>
</gene>
<sequence length="291" mass="33138">MLASIDDFWLQFMQGFSFVMRCTERSKLLRVLVCCVISMAILNIVWLLFGVIKAPIKYIVTWRLKTKLARQPTPINIVRSATRRTMLGRPLEWNYYDKLPLAMLLENNGSTVILRICCKWDSVPHLSGGGLAGKYHFVEACFKWGAEHSMDAQKCSLEMQVLHRCHQGSVPYECVAVSYLFAHGQEHGPLNQITESLRCVAHPNSHMELPPFDLASLMSSFGSSFYSYEGTYDNGGQVMPALWLICSEIFAISAVQSSQFRALRGIDRNKIYWNARPEQPLGDRCLSFYTF</sequence>
<protein>
    <submittedName>
        <fullName evidence="4">Carbonic anhydrase 1</fullName>
    </submittedName>
</protein>
<feature type="domain" description="Alpha-carbonic anhydrase" evidence="3">
    <location>
        <begin position="44"/>
        <end position="290"/>
    </location>
</feature>
<keyword evidence="5" id="KW-1185">Reference proteome</keyword>
<dbReference type="InterPro" id="IPR001148">
    <property type="entry name" value="CA_dom"/>
</dbReference>
<evidence type="ECO:0000259" key="3">
    <source>
        <dbReference type="PROSITE" id="PS51144"/>
    </source>
</evidence>
<reference evidence="4 5" key="1">
    <citation type="submission" date="2024-02" db="EMBL/GenBank/DDBJ databases">
        <title>A chromosome-level genome assembly of Drosophila madeirensis, a fruit fly species endemic to Madeira island.</title>
        <authorList>
            <person name="Tomihara K."/>
            <person name="Llopart A."/>
            <person name="Yamamoto D."/>
        </authorList>
    </citation>
    <scope>NUCLEOTIDE SEQUENCE [LARGE SCALE GENOMIC DNA]</scope>
    <source>
        <strain evidence="4 5">RF1</strain>
    </source>
</reference>
<evidence type="ECO:0000313" key="5">
    <source>
        <dbReference type="Proteomes" id="UP001500889"/>
    </source>
</evidence>
<dbReference type="PANTHER" id="PTHR18952:SF233">
    <property type="entry name" value="CARBONIC ANHYDRASE 14"/>
    <property type="match status" value="1"/>
</dbReference>
<dbReference type="InterPro" id="IPR023561">
    <property type="entry name" value="Carbonic_anhydrase_a-class"/>
</dbReference>
<dbReference type="GO" id="GO:0004089">
    <property type="term" value="F:carbonate dehydratase activity"/>
    <property type="evidence" value="ECO:0007669"/>
    <property type="project" value="InterPro"/>
</dbReference>
<dbReference type="Pfam" id="PF00194">
    <property type="entry name" value="Carb_anhydrase"/>
    <property type="match status" value="1"/>
</dbReference>
<name>A0AAU9GDR3_DROMD</name>
<accession>A0AAU9GDR3</accession>
<feature type="transmembrane region" description="Helical" evidence="2">
    <location>
        <begin position="28"/>
        <end position="49"/>
    </location>
</feature>
<dbReference type="AlphaFoldDB" id="A0AAU9GDR3"/>
<dbReference type="GO" id="GO:0008270">
    <property type="term" value="F:zinc ion binding"/>
    <property type="evidence" value="ECO:0007669"/>
    <property type="project" value="InterPro"/>
</dbReference>
<proteinExistence type="inferred from homology"/>
<evidence type="ECO:0000256" key="1">
    <source>
        <dbReference type="ARBA" id="ARBA00010718"/>
    </source>
</evidence>
<comment type="similarity">
    <text evidence="1">Belongs to the alpha-carbonic anhydrase family.</text>
</comment>
<keyword evidence="2" id="KW-1133">Transmembrane helix</keyword>
<dbReference type="Proteomes" id="UP001500889">
    <property type="component" value="Chromosome E"/>
</dbReference>
<dbReference type="SMART" id="SM01057">
    <property type="entry name" value="Carb_anhydrase"/>
    <property type="match status" value="1"/>
</dbReference>
<evidence type="ECO:0000313" key="4">
    <source>
        <dbReference type="EMBL" id="BFG06088.1"/>
    </source>
</evidence>
<dbReference type="EMBL" id="AP029267">
    <property type="protein sequence ID" value="BFG06088.1"/>
    <property type="molecule type" value="Genomic_DNA"/>
</dbReference>
<dbReference type="PROSITE" id="PS51144">
    <property type="entry name" value="ALPHA_CA_2"/>
    <property type="match status" value="1"/>
</dbReference>
<dbReference type="SUPFAM" id="SSF51069">
    <property type="entry name" value="Carbonic anhydrase"/>
    <property type="match status" value="1"/>
</dbReference>
<dbReference type="InterPro" id="IPR036398">
    <property type="entry name" value="CA_dom_sf"/>
</dbReference>
<organism evidence="4 5">
    <name type="scientific">Drosophila madeirensis</name>
    <name type="common">Fruit fly</name>
    <dbReference type="NCBI Taxonomy" id="30013"/>
    <lineage>
        <taxon>Eukaryota</taxon>
        <taxon>Metazoa</taxon>
        <taxon>Ecdysozoa</taxon>
        <taxon>Arthropoda</taxon>
        <taxon>Hexapoda</taxon>
        <taxon>Insecta</taxon>
        <taxon>Pterygota</taxon>
        <taxon>Neoptera</taxon>
        <taxon>Endopterygota</taxon>
        <taxon>Diptera</taxon>
        <taxon>Brachycera</taxon>
        <taxon>Muscomorpha</taxon>
        <taxon>Ephydroidea</taxon>
        <taxon>Drosophilidae</taxon>
        <taxon>Drosophila</taxon>
        <taxon>Sophophora</taxon>
    </lineage>
</organism>
<dbReference type="Gene3D" id="3.10.200.10">
    <property type="entry name" value="Alpha carbonic anhydrase"/>
    <property type="match status" value="1"/>
</dbReference>
<evidence type="ECO:0000256" key="2">
    <source>
        <dbReference type="SAM" id="Phobius"/>
    </source>
</evidence>